<dbReference type="NCBIfam" id="NF038214">
    <property type="entry name" value="IS21_help_AAA"/>
    <property type="match status" value="1"/>
</dbReference>
<evidence type="ECO:0000256" key="2">
    <source>
        <dbReference type="ARBA" id="ARBA00022840"/>
    </source>
</evidence>
<dbReference type="GO" id="GO:0006260">
    <property type="term" value="P:DNA replication"/>
    <property type="evidence" value="ECO:0007669"/>
    <property type="project" value="TreeGrafter"/>
</dbReference>
<organism evidence="4 5">
    <name type="scientific">Paragemmobacter kunshanensis</name>
    <dbReference type="NCBI Taxonomy" id="2583234"/>
    <lineage>
        <taxon>Bacteria</taxon>
        <taxon>Pseudomonadati</taxon>
        <taxon>Pseudomonadota</taxon>
        <taxon>Alphaproteobacteria</taxon>
        <taxon>Rhodobacterales</taxon>
        <taxon>Paracoccaceae</taxon>
        <taxon>Paragemmobacter</taxon>
    </lineage>
</organism>
<dbReference type="Gene3D" id="3.40.50.300">
    <property type="entry name" value="P-loop containing nucleotide triphosphate hydrolases"/>
    <property type="match status" value="1"/>
</dbReference>
<dbReference type="InterPro" id="IPR027417">
    <property type="entry name" value="P-loop_NTPase"/>
</dbReference>
<dbReference type="InterPro" id="IPR002611">
    <property type="entry name" value="IstB_ATP-bd"/>
</dbReference>
<keyword evidence="1" id="KW-0547">Nucleotide-binding</keyword>
<protein>
    <submittedName>
        <fullName evidence="4">ATP-binding protein</fullName>
    </submittedName>
</protein>
<dbReference type="CDD" id="cd00009">
    <property type="entry name" value="AAA"/>
    <property type="match status" value="1"/>
</dbReference>
<dbReference type="Proteomes" id="UP000474758">
    <property type="component" value="Unassembled WGS sequence"/>
</dbReference>
<proteinExistence type="predicted"/>
<sequence length="252" mass="28812">MLDHPTLHHLKALRLDGMAQAFAELQMQDRAADLSPAEWLGLLVDREVASRETKRFEARMRTARLRHVGASPENVDYRARRGLDKALFQSLLTGRWITDKRNLIITGPCGVGKTWLGCALAQAACRDGLTVVYKRMPRLFEELELSHGDGRFPRLFRNITKAQLLILDDWGPDRLTSPQRRDLMELVEERYGRASTMITSQLPIKAWHDVIGEPTFADAILDRIVHNAYRLELEGQSMRKTITKMGDETHQD</sequence>
<evidence type="ECO:0000313" key="4">
    <source>
        <dbReference type="EMBL" id="NGQ92687.1"/>
    </source>
</evidence>
<accession>A0A6M1TYI8</accession>
<dbReference type="PIRSF" id="PIRSF003073">
    <property type="entry name" value="DNAC_TnpB_IstB"/>
    <property type="match status" value="1"/>
</dbReference>
<evidence type="ECO:0000256" key="1">
    <source>
        <dbReference type="ARBA" id="ARBA00022741"/>
    </source>
</evidence>
<dbReference type="GO" id="GO:0005524">
    <property type="term" value="F:ATP binding"/>
    <property type="evidence" value="ECO:0007669"/>
    <property type="project" value="UniProtKB-KW"/>
</dbReference>
<dbReference type="Pfam" id="PF01695">
    <property type="entry name" value="IstB_IS21"/>
    <property type="match status" value="1"/>
</dbReference>
<dbReference type="PANTHER" id="PTHR30050:SF4">
    <property type="entry name" value="ATP-BINDING PROTEIN RV3427C IN INSERTION SEQUENCE-RELATED"/>
    <property type="match status" value="1"/>
</dbReference>
<name>A0A6M1TYI8_9RHOB</name>
<keyword evidence="5" id="KW-1185">Reference proteome</keyword>
<keyword evidence="2 4" id="KW-0067">ATP-binding</keyword>
<dbReference type="PANTHER" id="PTHR30050">
    <property type="entry name" value="CHROMOSOMAL REPLICATION INITIATOR PROTEIN DNAA"/>
    <property type="match status" value="1"/>
</dbReference>
<dbReference type="EMBL" id="JAALFE010000021">
    <property type="protein sequence ID" value="NGQ92687.1"/>
    <property type="molecule type" value="Genomic_DNA"/>
</dbReference>
<comment type="caution">
    <text evidence="4">The sequence shown here is derived from an EMBL/GenBank/DDBJ whole genome shotgun (WGS) entry which is preliminary data.</text>
</comment>
<dbReference type="InterPro" id="IPR047661">
    <property type="entry name" value="IstB"/>
</dbReference>
<dbReference type="RefSeq" id="WP_165052621.1">
    <property type="nucleotide sequence ID" value="NZ_JAALFE010000021.1"/>
</dbReference>
<evidence type="ECO:0000313" key="5">
    <source>
        <dbReference type="Proteomes" id="UP000474758"/>
    </source>
</evidence>
<dbReference type="InterPro" id="IPR028350">
    <property type="entry name" value="DNAC/IstB-like"/>
</dbReference>
<dbReference type="AlphaFoldDB" id="A0A6M1TYI8"/>
<feature type="domain" description="IstB-like ATP-binding" evidence="3">
    <location>
        <begin position="9"/>
        <end position="241"/>
    </location>
</feature>
<dbReference type="FunFam" id="3.40.50.300:FF:001361">
    <property type="entry name" value="AAA family ATPase"/>
    <property type="match status" value="1"/>
</dbReference>
<dbReference type="SUPFAM" id="SSF52540">
    <property type="entry name" value="P-loop containing nucleoside triphosphate hydrolases"/>
    <property type="match status" value="1"/>
</dbReference>
<reference evidence="4 5" key="1">
    <citation type="submission" date="2020-02" db="EMBL/GenBank/DDBJ databases">
        <title>Rhodobacter translucens sp. nov., a novel bacterium isolated from activated sludge.</title>
        <authorList>
            <person name="Liu J."/>
        </authorList>
    </citation>
    <scope>NUCLEOTIDE SEQUENCE [LARGE SCALE GENOMIC DNA]</scope>
    <source>
        <strain evidence="4 5">HX-7-19</strain>
    </source>
</reference>
<gene>
    <name evidence="4" type="ORF">G5V65_17480</name>
</gene>
<evidence type="ECO:0000259" key="3">
    <source>
        <dbReference type="Pfam" id="PF01695"/>
    </source>
</evidence>